<dbReference type="EMBL" id="MK500419">
    <property type="protein sequence ID" value="QBK89391.1"/>
    <property type="molecule type" value="Genomic_DNA"/>
</dbReference>
<gene>
    <name evidence="2" type="ORF">LCMiAC02_04860</name>
</gene>
<name>A0A4P6VS61_9VIRU</name>
<feature type="region of interest" description="Disordered" evidence="1">
    <location>
        <begin position="1"/>
        <end position="52"/>
    </location>
</feature>
<sequence>MNSYKTKFTSTQKKSTTKQPTKKKSEEKSIKTNNKPKQSTRSTGSKKPRCYT</sequence>
<accession>A0A4P6VS61</accession>
<evidence type="ECO:0000256" key="1">
    <source>
        <dbReference type="SAM" id="MobiDB-lite"/>
    </source>
</evidence>
<feature type="compositionally biased region" description="Low complexity" evidence="1">
    <location>
        <begin position="1"/>
        <end position="19"/>
    </location>
</feature>
<reference evidence="2" key="1">
    <citation type="journal article" date="2019" name="MBio">
        <title>Virus Genomes from Deep Sea Sediments Expand the Ocean Megavirome and Support Independent Origins of Viral Gigantism.</title>
        <authorList>
            <person name="Backstrom D."/>
            <person name="Yutin N."/>
            <person name="Jorgensen S.L."/>
            <person name="Dharamshi J."/>
            <person name="Homa F."/>
            <person name="Zaremba-Niedwiedzka K."/>
            <person name="Spang A."/>
            <person name="Wolf Y.I."/>
            <person name="Koonin E.V."/>
            <person name="Ettema T.J."/>
        </authorList>
    </citation>
    <scope>NUCLEOTIDE SEQUENCE</scope>
</reference>
<proteinExistence type="predicted"/>
<organism evidence="2">
    <name type="scientific">Mimivirus LCMiAC02</name>
    <dbReference type="NCBI Taxonomy" id="2506609"/>
    <lineage>
        <taxon>Viruses</taxon>
        <taxon>Varidnaviria</taxon>
        <taxon>Bamfordvirae</taxon>
        <taxon>Nucleocytoviricota</taxon>
        <taxon>Megaviricetes</taxon>
        <taxon>Imitervirales</taxon>
        <taxon>Mimiviridae</taxon>
        <taxon>Klosneuvirinae</taxon>
    </lineage>
</organism>
<protein>
    <submittedName>
        <fullName evidence="2">Uncharacterized protein</fullName>
    </submittedName>
</protein>
<evidence type="ECO:0000313" key="2">
    <source>
        <dbReference type="EMBL" id="QBK89391.1"/>
    </source>
</evidence>